<evidence type="ECO:0000256" key="1">
    <source>
        <dbReference type="SAM" id="MobiDB-lite"/>
    </source>
</evidence>
<reference evidence="2" key="1">
    <citation type="submission" date="2021-03" db="EMBL/GenBank/DDBJ databases">
        <title>Draft genome sequence of rust myrtle Austropuccinia psidii MF-1, a brazilian biotype.</title>
        <authorList>
            <person name="Quecine M.C."/>
            <person name="Pachon D.M.R."/>
            <person name="Bonatelli M.L."/>
            <person name="Correr F.H."/>
            <person name="Franceschini L.M."/>
            <person name="Leite T.F."/>
            <person name="Margarido G.R.A."/>
            <person name="Almeida C.A."/>
            <person name="Ferrarezi J.A."/>
            <person name="Labate C.A."/>
        </authorList>
    </citation>
    <scope>NUCLEOTIDE SEQUENCE</scope>
    <source>
        <strain evidence="2">MF-1</strain>
    </source>
</reference>
<keyword evidence="3" id="KW-1185">Reference proteome</keyword>
<evidence type="ECO:0000313" key="2">
    <source>
        <dbReference type="EMBL" id="MBW0537314.1"/>
    </source>
</evidence>
<name>A0A9Q3FDQ3_9BASI</name>
<protein>
    <submittedName>
        <fullName evidence="2">Uncharacterized protein</fullName>
    </submittedName>
</protein>
<evidence type="ECO:0000313" key="3">
    <source>
        <dbReference type="Proteomes" id="UP000765509"/>
    </source>
</evidence>
<dbReference type="EMBL" id="AVOT02041934">
    <property type="protein sequence ID" value="MBW0537314.1"/>
    <property type="molecule type" value="Genomic_DNA"/>
</dbReference>
<dbReference type="Proteomes" id="UP000765509">
    <property type="component" value="Unassembled WGS sequence"/>
</dbReference>
<accession>A0A9Q3FDQ3</accession>
<feature type="region of interest" description="Disordered" evidence="1">
    <location>
        <begin position="89"/>
        <end position="130"/>
    </location>
</feature>
<organism evidence="2 3">
    <name type="scientific">Austropuccinia psidii MF-1</name>
    <dbReference type="NCBI Taxonomy" id="1389203"/>
    <lineage>
        <taxon>Eukaryota</taxon>
        <taxon>Fungi</taxon>
        <taxon>Dikarya</taxon>
        <taxon>Basidiomycota</taxon>
        <taxon>Pucciniomycotina</taxon>
        <taxon>Pucciniomycetes</taxon>
        <taxon>Pucciniales</taxon>
        <taxon>Sphaerophragmiaceae</taxon>
        <taxon>Austropuccinia</taxon>
    </lineage>
</organism>
<feature type="compositionally biased region" description="Polar residues" evidence="1">
    <location>
        <begin position="118"/>
        <end position="130"/>
    </location>
</feature>
<dbReference type="AlphaFoldDB" id="A0A9Q3FDQ3"/>
<proteinExistence type="predicted"/>
<comment type="caution">
    <text evidence="2">The sequence shown here is derived from an EMBL/GenBank/DDBJ whole genome shotgun (WGS) entry which is preliminary data.</text>
</comment>
<gene>
    <name evidence="2" type="ORF">O181_077029</name>
</gene>
<sequence>MDHEATKISLSPPGKALSYKENQKYNLKSNFWKANPQKLETSTSVSLETDFSLRGQTFTSKNLFRSPSPAVQRQRFHSEVLIAATSNPTNKYNSRFYRPKCNPTTPISTRNDHPQGPSPTQTNQNSFLPR</sequence>